<dbReference type="EMBL" id="BAAAWD010000013">
    <property type="protein sequence ID" value="GAA3017516.1"/>
    <property type="molecule type" value="Genomic_DNA"/>
</dbReference>
<gene>
    <name evidence="3" type="ORF">GCM10017559_46750</name>
</gene>
<feature type="transmembrane region" description="Helical" evidence="2">
    <location>
        <begin position="30"/>
        <end position="49"/>
    </location>
</feature>
<reference evidence="4" key="1">
    <citation type="journal article" date="2019" name="Int. J. Syst. Evol. Microbiol.">
        <title>The Global Catalogue of Microorganisms (GCM) 10K type strain sequencing project: providing services to taxonomists for standard genome sequencing and annotation.</title>
        <authorList>
            <consortium name="The Broad Institute Genomics Platform"/>
            <consortium name="The Broad Institute Genome Sequencing Center for Infectious Disease"/>
            <person name="Wu L."/>
            <person name="Ma J."/>
        </authorList>
    </citation>
    <scope>NUCLEOTIDE SEQUENCE [LARGE SCALE GENOMIC DNA]</scope>
    <source>
        <strain evidence="4">JCM 3106</strain>
    </source>
</reference>
<dbReference type="RefSeq" id="WP_344898798.1">
    <property type="nucleotide sequence ID" value="NZ_BAAAWD010000013.1"/>
</dbReference>
<dbReference type="Proteomes" id="UP001499930">
    <property type="component" value="Unassembled WGS sequence"/>
</dbReference>
<keyword evidence="2" id="KW-0472">Membrane</keyword>
<keyword evidence="4" id="KW-1185">Reference proteome</keyword>
<evidence type="ECO:0000256" key="1">
    <source>
        <dbReference type="SAM" id="MobiDB-lite"/>
    </source>
</evidence>
<keyword evidence="2" id="KW-1133">Transmembrane helix</keyword>
<sequence>MGGITFAAAAATLAVYFTRVGLEKADKLSSAIGVFIALTGLAIALYQVVTSRRTAVIQASDETVASPASGAVLNTIAGEVDDSSVFQARYIDFDPSRSIPMASPAPSEAPYSSGEVRNEISRRVSRSFVVQGRDINGADFAALPRDPPVSPDGQESR</sequence>
<evidence type="ECO:0000313" key="3">
    <source>
        <dbReference type="EMBL" id="GAA3017516.1"/>
    </source>
</evidence>
<accession>A0ABP6KST5</accession>
<protein>
    <submittedName>
        <fullName evidence="3">Uncharacterized protein</fullName>
    </submittedName>
</protein>
<evidence type="ECO:0000256" key="2">
    <source>
        <dbReference type="SAM" id="Phobius"/>
    </source>
</evidence>
<comment type="caution">
    <text evidence="3">The sequence shown here is derived from an EMBL/GenBank/DDBJ whole genome shotgun (WGS) entry which is preliminary data.</text>
</comment>
<organism evidence="3 4">
    <name type="scientific">Streptosporangium longisporum</name>
    <dbReference type="NCBI Taxonomy" id="46187"/>
    <lineage>
        <taxon>Bacteria</taxon>
        <taxon>Bacillati</taxon>
        <taxon>Actinomycetota</taxon>
        <taxon>Actinomycetes</taxon>
        <taxon>Streptosporangiales</taxon>
        <taxon>Streptosporangiaceae</taxon>
        <taxon>Streptosporangium</taxon>
    </lineage>
</organism>
<keyword evidence="2" id="KW-0812">Transmembrane</keyword>
<feature type="region of interest" description="Disordered" evidence="1">
    <location>
        <begin position="97"/>
        <end position="116"/>
    </location>
</feature>
<evidence type="ECO:0000313" key="4">
    <source>
        <dbReference type="Proteomes" id="UP001499930"/>
    </source>
</evidence>
<feature type="compositionally biased region" description="Low complexity" evidence="1">
    <location>
        <begin position="98"/>
        <end position="113"/>
    </location>
</feature>
<proteinExistence type="predicted"/>
<name>A0ABP6KST5_9ACTN</name>